<dbReference type="GO" id="GO:0046872">
    <property type="term" value="F:metal ion binding"/>
    <property type="evidence" value="ECO:0007669"/>
    <property type="project" value="UniProtKB-KW"/>
</dbReference>
<dbReference type="PANTHER" id="PTHR43105:SF9">
    <property type="entry name" value="NADPH-FE(3+) OXIDOREDUCTASE SUBUNIT ALPHA"/>
    <property type="match status" value="1"/>
</dbReference>
<dbReference type="SUPFAM" id="SSF53706">
    <property type="entry name" value="Formate dehydrogenase/DMSO reductase, domains 1-3"/>
    <property type="match status" value="1"/>
</dbReference>
<dbReference type="Pfam" id="PF00384">
    <property type="entry name" value="Molybdopterin"/>
    <property type="match status" value="1"/>
</dbReference>
<protein>
    <submittedName>
        <fullName evidence="8">Molybdopterin-dependent oxidoreductase</fullName>
    </submittedName>
</protein>
<dbReference type="InterPro" id="IPR050123">
    <property type="entry name" value="Prok_molybdopt-oxidoreductase"/>
</dbReference>
<dbReference type="AlphaFoldDB" id="A0AAU1U3K2"/>
<keyword evidence="4" id="KW-0408">Iron</keyword>
<sequence>MTADTAAWRKSACILCENNCGIQIQTDGRRFTKIRGDQEHVATAGYTCNKALRLDHYQNGGARLPTPLRREPDGSFTPIDWDTAIREIAARLKTVRDTHGGESIFFYGGVALNTLTDPTWRDAIAGTPWHKHVPARIQPFLPDEHPAPRGGNTSTMQGERP</sequence>
<evidence type="ECO:0000256" key="3">
    <source>
        <dbReference type="ARBA" id="ARBA00023002"/>
    </source>
</evidence>
<gene>
    <name evidence="8" type="ORF">OHU69_11175</name>
</gene>
<dbReference type="PANTHER" id="PTHR43105">
    <property type="entry name" value="RESPIRATORY NITRATE REDUCTASE"/>
    <property type="match status" value="1"/>
</dbReference>
<evidence type="ECO:0000256" key="1">
    <source>
        <dbReference type="ARBA" id="ARBA00022485"/>
    </source>
</evidence>
<dbReference type="Gene3D" id="3.40.50.740">
    <property type="match status" value="1"/>
</dbReference>
<accession>A0AAU1U3K2</accession>
<dbReference type="PROSITE" id="PS51669">
    <property type="entry name" value="4FE4S_MOW_BIS_MGD"/>
    <property type="match status" value="1"/>
</dbReference>
<dbReference type="SMART" id="SM00926">
    <property type="entry name" value="Molybdop_Fe4S4"/>
    <property type="match status" value="1"/>
</dbReference>
<organism evidence="8">
    <name type="scientific">Streptomyces sp. NBC_00119</name>
    <dbReference type="NCBI Taxonomy" id="2975659"/>
    <lineage>
        <taxon>Bacteria</taxon>
        <taxon>Bacillati</taxon>
        <taxon>Actinomycetota</taxon>
        <taxon>Actinomycetes</taxon>
        <taxon>Kitasatosporales</taxon>
        <taxon>Streptomycetaceae</taxon>
        <taxon>Streptomyces</taxon>
    </lineage>
</organism>
<dbReference type="Pfam" id="PF04879">
    <property type="entry name" value="Molybdop_Fe4S4"/>
    <property type="match status" value="1"/>
</dbReference>
<dbReference type="InterPro" id="IPR006963">
    <property type="entry name" value="Mopterin_OxRdtase_4Fe-4S_dom"/>
</dbReference>
<evidence type="ECO:0000256" key="2">
    <source>
        <dbReference type="ARBA" id="ARBA00022723"/>
    </source>
</evidence>
<keyword evidence="1" id="KW-0004">4Fe-4S</keyword>
<feature type="compositionally biased region" description="Polar residues" evidence="6">
    <location>
        <begin position="151"/>
        <end position="161"/>
    </location>
</feature>
<dbReference type="InterPro" id="IPR006656">
    <property type="entry name" value="Mopterin_OxRdtase"/>
</dbReference>
<feature type="domain" description="4Fe-4S Mo/W bis-MGD-type" evidence="7">
    <location>
        <begin position="6"/>
        <end position="62"/>
    </location>
</feature>
<evidence type="ECO:0000256" key="5">
    <source>
        <dbReference type="ARBA" id="ARBA00023014"/>
    </source>
</evidence>
<evidence type="ECO:0000256" key="4">
    <source>
        <dbReference type="ARBA" id="ARBA00023004"/>
    </source>
</evidence>
<dbReference type="EMBL" id="CP108195">
    <property type="protein sequence ID" value="WTS11556.1"/>
    <property type="molecule type" value="Genomic_DNA"/>
</dbReference>
<evidence type="ECO:0000259" key="7">
    <source>
        <dbReference type="PROSITE" id="PS51669"/>
    </source>
</evidence>
<keyword evidence="2" id="KW-0479">Metal-binding</keyword>
<evidence type="ECO:0000313" key="8">
    <source>
        <dbReference type="EMBL" id="WTS11556.1"/>
    </source>
</evidence>
<feature type="region of interest" description="Disordered" evidence="6">
    <location>
        <begin position="139"/>
        <end position="161"/>
    </location>
</feature>
<proteinExistence type="predicted"/>
<dbReference type="GO" id="GO:0016020">
    <property type="term" value="C:membrane"/>
    <property type="evidence" value="ECO:0007669"/>
    <property type="project" value="TreeGrafter"/>
</dbReference>
<dbReference type="Gene3D" id="2.20.25.90">
    <property type="entry name" value="ADC-like domains"/>
    <property type="match status" value="1"/>
</dbReference>
<dbReference type="GO" id="GO:0016491">
    <property type="term" value="F:oxidoreductase activity"/>
    <property type="evidence" value="ECO:0007669"/>
    <property type="project" value="UniProtKB-KW"/>
</dbReference>
<keyword evidence="5" id="KW-0411">Iron-sulfur</keyword>
<keyword evidence="3" id="KW-0560">Oxidoreductase</keyword>
<name>A0AAU1U3K2_9ACTN</name>
<reference evidence="8" key="1">
    <citation type="submission" date="2022-10" db="EMBL/GenBank/DDBJ databases">
        <title>The complete genomes of actinobacterial strains from the NBC collection.</title>
        <authorList>
            <person name="Joergensen T.S."/>
            <person name="Alvarez Arevalo M."/>
            <person name="Sterndorff E.B."/>
            <person name="Faurdal D."/>
            <person name="Vuksanovic O."/>
            <person name="Mourched A.-S."/>
            <person name="Charusanti P."/>
            <person name="Shaw S."/>
            <person name="Blin K."/>
            <person name="Weber T."/>
        </authorList>
    </citation>
    <scope>NUCLEOTIDE SEQUENCE</scope>
    <source>
        <strain evidence="8">NBC_00119</strain>
    </source>
</reference>
<dbReference type="GO" id="GO:0051539">
    <property type="term" value="F:4 iron, 4 sulfur cluster binding"/>
    <property type="evidence" value="ECO:0007669"/>
    <property type="project" value="UniProtKB-KW"/>
</dbReference>
<evidence type="ECO:0000256" key="6">
    <source>
        <dbReference type="SAM" id="MobiDB-lite"/>
    </source>
</evidence>